<dbReference type="CDD" id="cd00090">
    <property type="entry name" value="HTH_ARSR"/>
    <property type="match status" value="1"/>
</dbReference>
<protein>
    <submittedName>
        <fullName evidence="3">ROK family transcriptional regulator</fullName>
    </submittedName>
</protein>
<comment type="similarity">
    <text evidence="1">Belongs to the ROK (NagC/XylR) family.</text>
</comment>
<evidence type="ECO:0000313" key="3">
    <source>
        <dbReference type="EMBL" id="TBW21591.1"/>
    </source>
</evidence>
<dbReference type="SUPFAM" id="SSF46785">
    <property type="entry name" value="Winged helix' DNA-binding domain"/>
    <property type="match status" value="1"/>
</dbReference>
<evidence type="ECO:0000313" key="4">
    <source>
        <dbReference type="Proteomes" id="UP000293036"/>
    </source>
</evidence>
<dbReference type="InterPro" id="IPR036388">
    <property type="entry name" value="WH-like_DNA-bd_sf"/>
</dbReference>
<name>A0A4Q9V1M7_9ACTO</name>
<dbReference type="AlphaFoldDB" id="A0A4Q9V1M7"/>
<gene>
    <name evidence="3" type="ORF">EZJ44_06565</name>
</gene>
<reference evidence="3 4" key="1">
    <citation type="submission" date="2019-02" db="EMBL/GenBank/DDBJ databases">
        <title>Arcanobacterium bovis sp. nov., isolated from the milk of a cow with mastitis.</title>
        <authorList>
            <person name="Sammra O."/>
            <person name="Foster G."/>
            <person name="Hassan A."/>
            <person name="Alssahen M."/>
            <person name="Laemmler C."/>
            <person name="Borowiak M."/>
            <person name="Malorny B."/>
            <person name="Abdulmawjood A."/>
        </authorList>
    </citation>
    <scope>NUCLEOTIDE SEQUENCE [LARGE SCALE GENOMIC DNA]</scope>
    <source>
        <strain evidence="3 4">C605018/01/1</strain>
    </source>
</reference>
<dbReference type="InterPro" id="IPR011991">
    <property type="entry name" value="ArsR-like_HTH"/>
</dbReference>
<dbReference type="CDD" id="cd23763">
    <property type="entry name" value="ASKHA_ATPase_ROK"/>
    <property type="match status" value="1"/>
</dbReference>
<feature type="domain" description="Transcription regulator TrmB N-terminal" evidence="2">
    <location>
        <begin position="14"/>
        <end position="57"/>
    </location>
</feature>
<dbReference type="PANTHER" id="PTHR18964:SF173">
    <property type="entry name" value="GLUCOKINASE"/>
    <property type="match status" value="1"/>
</dbReference>
<dbReference type="SUPFAM" id="SSF53067">
    <property type="entry name" value="Actin-like ATPase domain"/>
    <property type="match status" value="1"/>
</dbReference>
<evidence type="ECO:0000259" key="2">
    <source>
        <dbReference type="Pfam" id="PF01978"/>
    </source>
</evidence>
<dbReference type="InterPro" id="IPR000600">
    <property type="entry name" value="ROK"/>
</dbReference>
<dbReference type="Gene3D" id="3.30.420.40">
    <property type="match status" value="2"/>
</dbReference>
<comment type="caution">
    <text evidence="3">The sequence shown here is derived from an EMBL/GenBank/DDBJ whole genome shotgun (WGS) entry which is preliminary data.</text>
</comment>
<dbReference type="InterPro" id="IPR036390">
    <property type="entry name" value="WH_DNA-bd_sf"/>
</dbReference>
<dbReference type="EMBL" id="SJDT01000004">
    <property type="protein sequence ID" value="TBW21591.1"/>
    <property type="molecule type" value="Genomic_DNA"/>
</dbReference>
<evidence type="ECO:0000256" key="1">
    <source>
        <dbReference type="ARBA" id="ARBA00006479"/>
    </source>
</evidence>
<dbReference type="RefSeq" id="WP_131281505.1">
    <property type="nucleotide sequence ID" value="NZ_JBHSLR010000006.1"/>
</dbReference>
<dbReference type="InterPro" id="IPR043129">
    <property type="entry name" value="ATPase_NBD"/>
</dbReference>
<accession>A0A4Q9V1M7</accession>
<dbReference type="Proteomes" id="UP000293036">
    <property type="component" value="Unassembled WGS sequence"/>
</dbReference>
<dbReference type="Gene3D" id="1.10.10.10">
    <property type="entry name" value="Winged helix-like DNA-binding domain superfamily/Winged helix DNA-binding domain"/>
    <property type="match status" value="1"/>
</dbReference>
<organism evidence="3 4">
    <name type="scientific">Arcanobacterium bovis</name>
    <dbReference type="NCBI Taxonomy" id="2529275"/>
    <lineage>
        <taxon>Bacteria</taxon>
        <taxon>Bacillati</taxon>
        <taxon>Actinomycetota</taxon>
        <taxon>Actinomycetes</taxon>
        <taxon>Actinomycetales</taxon>
        <taxon>Actinomycetaceae</taxon>
        <taxon>Arcanobacterium</taxon>
    </lineage>
</organism>
<proteinExistence type="inferred from homology"/>
<dbReference type="Pfam" id="PF01978">
    <property type="entry name" value="TrmB"/>
    <property type="match status" value="1"/>
</dbReference>
<keyword evidence="4" id="KW-1185">Reference proteome</keyword>
<dbReference type="Pfam" id="PF00480">
    <property type="entry name" value="ROK"/>
    <property type="match status" value="1"/>
</dbReference>
<dbReference type="InterPro" id="IPR002831">
    <property type="entry name" value="Tscrpt_reg_TrmB_N"/>
</dbReference>
<dbReference type="PANTHER" id="PTHR18964">
    <property type="entry name" value="ROK (REPRESSOR, ORF, KINASE) FAMILY"/>
    <property type="match status" value="1"/>
</dbReference>
<dbReference type="OrthoDB" id="37575at2"/>
<sequence>MAVEAKTSPVSAIVSLLRQGAATQAELTENTGMSRVTVHDWLRSLEDVGLVTVANEQRETGGRPARRYCLNNSFGRILVADVGTSFVRAGIVNMRGELEDNLGTELAAFESPTEACRELFDMFSRFRSSSKTPIRSVAVGLPVPLNPKTDEPYVSHRHSQWEDFDVRKELGGFTTGPFVVGHDVDFMAMAEQRIKHPDTRMMMFIKVGMGIGCSVVYDGDPLRGEDGGAFEVGHIRQVGARARGAERRPCVRGHDDCLEAVAGGRAIASSLVWQGIDASSSVEIMDLAVAGNSLVRDELYASGVKIGSAIAPLITMLNPGVVVVGGNLTAYSDLIYQGIRDSAGEGVPRMIRKSVTITPAQLANRGGLIGAGMSALDALFSAENLEKILAACNNCNNDAEKEQAEVSDKSAVGRG</sequence>